<dbReference type="Pfam" id="PF07974">
    <property type="entry name" value="EGF_2"/>
    <property type="match status" value="5"/>
</dbReference>
<keyword evidence="7" id="KW-0677">Repeat</keyword>
<dbReference type="Gene3D" id="1.20.5.100">
    <property type="entry name" value="Cytochrome c1, transmembrane anchor, C-terminal"/>
    <property type="match status" value="1"/>
</dbReference>
<dbReference type="SMART" id="SM00181">
    <property type="entry name" value="EGF"/>
    <property type="match status" value="8"/>
</dbReference>
<dbReference type="InterPro" id="IPR036465">
    <property type="entry name" value="vWFA_dom_sf"/>
</dbReference>
<dbReference type="GO" id="GO:0008305">
    <property type="term" value="C:integrin complex"/>
    <property type="evidence" value="ECO:0007669"/>
    <property type="project" value="TreeGrafter"/>
</dbReference>
<keyword evidence="3 16" id="KW-0245">EGF-like domain</keyword>
<evidence type="ECO:0000256" key="12">
    <source>
        <dbReference type="ARBA" id="ARBA00023037"/>
    </source>
</evidence>
<dbReference type="GO" id="GO:0009986">
    <property type="term" value="C:cell surface"/>
    <property type="evidence" value="ECO:0007669"/>
    <property type="project" value="TreeGrafter"/>
</dbReference>
<dbReference type="InParanoid" id="A0A0D2WRB3"/>
<dbReference type="PROSITE" id="PS00022">
    <property type="entry name" value="EGF_1"/>
    <property type="match status" value="2"/>
</dbReference>
<dbReference type="Pfam" id="PF08725">
    <property type="entry name" value="Integrin_b_cyt"/>
    <property type="match status" value="1"/>
</dbReference>
<dbReference type="OMA" id="HNEANCK"/>
<protein>
    <recommendedName>
        <fullName evidence="17">Integrin beta</fullName>
    </recommendedName>
</protein>
<dbReference type="GO" id="GO:0016477">
    <property type="term" value="P:cell migration"/>
    <property type="evidence" value="ECO:0007669"/>
    <property type="project" value="TreeGrafter"/>
</dbReference>
<dbReference type="Gene3D" id="2.60.40.1510">
    <property type="entry name" value="ntegrin, alpha v. Chain A, domain 3"/>
    <property type="match status" value="1"/>
</dbReference>
<dbReference type="Gene3D" id="2.170.300.10">
    <property type="entry name" value="Tie2 ligand-binding domain superfamily"/>
    <property type="match status" value="1"/>
</dbReference>
<keyword evidence="4 17" id="KW-0812">Transmembrane</keyword>
<dbReference type="Gene3D" id="2.10.25.10">
    <property type="entry name" value="Laminin"/>
    <property type="match status" value="6"/>
</dbReference>
<dbReference type="Gene3D" id="3.40.50.410">
    <property type="entry name" value="von Willebrand factor, type A domain"/>
    <property type="match status" value="1"/>
</dbReference>
<keyword evidence="12 17" id="KW-0401">Integrin</keyword>
<proteinExistence type="inferred from homology"/>
<dbReference type="SMART" id="SM00423">
    <property type="entry name" value="PSI"/>
    <property type="match status" value="2"/>
</dbReference>
<dbReference type="InterPro" id="IPR015812">
    <property type="entry name" value="Integrin_bsu"/>
</dbReference>
<dbReference type="eggNOG" id="KOG1226">
    <property type="taxonomic scope" value="Eukaryota"/>
</dbReference>
<keyword evidence="6 20" id="KW-0732">Signal</keyword>
<dbReference type="PROSITE" id="PS52047">
    <property type="entry name" value="I_EGF_2"/>
    <property type="match status" value="1"/>
</dbReference>
<dbReference type="InterPro" id="IPR057243">
    <property type="entry name" value="Integrin_I-EGF_CS"/>
</dbReference>
<keyword evidence="14 16" id="KW-1015">Disulfide bond</keyword>
<organism evidence="22 23">
    <name type="scientific">Capsaspora owczarzaki (strain ATCC 30864)</name>
    <dbReference type="NCBI Taxonomy" id="595528"/>
    <lineage>
        <taxon>Eukaryota</taxon>
        <taxon>Filasterea</taxon>
        <taxon>Capsaspora</taxon>
    </lineage>
</organism>
<dbReference type="OrthoDB" id="410592at2759"/>
<feature type="domain" description="EGF-like" evidence="21">
    <location>
        <begin position="884"/>
        <end position="922"/>
    </location>
</feature>
<dbReference type="GO" id="GO:0046872">
    <property type="term" value="F:metal ion binding"/>
    <property type="evidence" value="ECO:0007669"/>
    <property type="project" value="UniProtKB-KW"/>
</dbReference>
<dbReference type="PROSITE" id="PS00243">
    <property type="entry name" value="I_EGF_1"/>
    <property type="match status" value="3"/>
</dbReference>
<dbReference type="PROSITE" id="PS50026">
    <property type="entry name" value="EGF_3"/>
    <property type="match status" value="1"/>
</dbReference>
<dbReference type="STRING" id="595528.A0A0D2WRB3"/>
<dbReference type="EMBL" id="KE346367">
    <property type="protein sequence ID" value="KJE94415.1"/>
    <property type="molecule type" value="Genomic_DNA"/>
</dbReference>
<accession>A0A0D2WRB3</accession>
<feature type="transmembrane region" description="Helical" evidence="19">
    <location>
        <begin position="985"/>
        <end position="1006"/>
    </location>
</feature>
<evidence type="ECO:0000256" key="16">
    <source>
        <dbReference type="PROSITE-ProRule" id="PRU00076"/>
    </source>
</evidence>
<dbReference type="SMART" id="SM00187">
    <property type="entry name" value="INB"/>
    <property type="match status" value="1"/>
</dbReference>
<feature type="compositionally biased region" description="Polar residues" evidence="18">
    <location>
        <begin position="1025"/>
        <end position="1042"/>
    </location>
</feature>
<keyword evidence="15" id="KW-0325">Glycoprotein</keyword>
<dbReference type="PANTHER" id="PTHR10082:SF3">
    <property type="entry name" value="INTEGRIN BETA-LIKE PROTEIN 1"/>
    <property type="match status" value="1"/>
</dbReference>
<dbReference type="GO" id="GO:0005178">
    <property type="term" value="F:integrin binding"/>
    <property type="evidence" value="ECO:0007669"/>
    <property type="project" value="TreeGrafter"/>
</dbReference>
<dbReference type="AlphaFoldDB" id="A0A0D2WRB3"/>
<name>A0A0D2WRB3_CAPO3</name>
<evidence type="ECO:0000256" key="3">
    <source>
        <dbReference type="ARBA" id="ARBA00022536"/>
    </source>
</evidence>
<evidence type="ECO:0000256" key="11">
    <source>
        <dbReference type="ARBA" id="ARBA00022989"/>
    </source>
</evidence>
<dbReference type="InterPro" id="IPR013111">
    <property type="entry name" value="EGF_extracell"/>
</dbReference>
<dbReference type="GO" id="GO:0005925">
    <property type="term" value="C:focal adhesion"/>
    <property type="evidence" value="ECO:0007669"/>
    <property type="project" value="TreeGrafter"/>
</dbReference>
<evidence type="ECO:0000256" key="18">
    <source>
        <dbReference type="SAM" id="MobiDB-lite"/>
    </source>
</evidence>
<gene>
    <name evidence="22" type="ORF">CAOG_005058</name>
</gene>
<comment type="caution">
    <text evidence="16">Lacks conserved residue(s) required for the propagation of feature annotation.</text>
</comment>
<evidence type="ECO:0000256" key="1">
    <source>
        <dbReference type="ARBA" id="ARBA00004479"/>
    </source>
</evidence>
<dbReference type="RefSeq" id="XP_004346743.1">
    <property type="nucleotide sequence ID" value="XM_004346693.2"/>
</dbReference>
<reference evidence="23" key="1">
    <citation type="submission" date="2011-02" db="EMBL/GenBank/DDBJ databases">
        <title>The Genome Sequence of Capsaspora owczarzaki ATCC 30864.</title>
        <authorList>
            <person name="Russ C."/>
            <person name="Cuomo C."/>
            <person name="Burger G."/>
            <person name="Gray M.W."/>
            <person name="Holland P.W.H."/>
            <person name="King N."/>
            <person name="Lang F.B.F."/>
            <person name="Roger A.J."/>
            <person name="Ruiz-Trillo I."/>
            <person name="Young S.K."/>
            <person name="Zeng Q."/>
            <person name="Gargeya S."/>
            <person name="Alvarado L."/>
            <person name="Berlin A."/>
            <person name="Chapman S.B."/>
            <person name="Chen Z."/>
            <person name="Freedman E."/>
            <person name="Gellesch M."/>
            <person name="Goldberg J."/>
            <person name="Griggs A."/>
            <person name="Gujja S."/>
            <person name="Heilman E."/>
            <person name="Heiman D."/>
            <person name="Howarth C."/>
            <person name="Mehta T."/>
            <person name="Neiman D."/>
            <person name="Pearson M."/>
            <person name="Roberts A."/>
            <person name="Saif S."/>
            <person name="Shea T."/>
            <person name="Shenoy N."/>
            <person name="Sisk P."/>
            <person name="Stolte C."/>
            <person name="Sykes S."/>
            <person name="White J."/>
            <person name="Yandava C."/>
            <person name="Haas B."/>
            <person name="Nusbaum C."/>
            <person name="Birren B."/>
        </authorList>
    </citation>
    <scope>NUCLEOTIDE SEQUENCE</scope>
    <source>
        <strain evidence="23">ATCC 30864</strain>
    </source>
</reference>
<feature type="signal peptide" evidence="20">
    <location>
        <begin position="1"/>
        <end position="19"/>
    </location>
</feature>
<dbReference type="GO" id="GO:0007160">
    <property type="term" value="P:cell-matrix adhesion"/>
    <property type="evidence" value="ECO:0007669"/>
    <property type="project" value="TreeGrafter"/>
</dbReference>
<evidence type="ECO:0000256" key="4">
    <source>
        <dbReference type="ARBA" id="ARBA00022692"/>
    </source>
</evidence>
<evidence type="ECO:0000256" key="5">
    <source>
        <dbReference type="ARBA" id="ARBA00022723"/>
    </source>
</evidence>
<evidence type="ECO:0000256" key="6">
    <source>
        <dbReference type="ARBA" id="ARBA00022729"/>
    </source>
</evidence>
<evidence type="ECO:0000313" key="23">
    <source>
        <dbReference type="Proteomes" id="UP000008743"/>
    </source>
</evidence>
<dbReference type="InterPro" id="IPR014836">
    <property type="entry name" value="Integrin_bsu_cyt_dom"/>
</dbReference>
<sequence>MKLFAALLLLLALASSAYGQACTDILTCNECITGDSIYGCSWCVADGTCRSPSDNALLCPNPAGVLNPTSNIRSTTNVANADGVVEIRPTTAVVELRKGVPQTVSIVVTIPQRKEVEFFYLFDLSGSMGDDLRNVKNLGNNLRDKMQSLCRGSSSISSDCHYWRLGSHVDRPNGPFGGSGDYEFRIEGIASGDDRSFGSFGAFSTALGNAATEWGNDFPESQYSSMLQSLLCVNWNPARRHILLLATDATGHMEFDSNRLSSATAFPQRRALQKCHVTPGTASSSSNFANTINAATLDHEIPSWPQIKAAFLDKNVVPILAITAYSSNNDHYDSFINALGFGGRAGLSGDSSNVLSVIESVYNQIVGTIKPQLFDNGMDKFVRSLTPAAGYTGLSRGDSRTFTLVLEDDELSIGYNIAAADVRVVFLGLGESRITLVPSTCNCPVGTCPGACSSPGTASCECGRCNCAPGWSGPTCSCNNPAGTCPNACSGRGTCVCGACQCNAGFTGASCECIDSCPTFNGVRCNGQGTCVCGQCQCNAGYNGTACECAASATVTCASLNSCSGHGVCTEASTSGSCIATCRCNIGWSGPKCDCSSQCANTDCNPPRGQCVCGQCQCATGWDPATNCSCSTASCPRDQNNVECGGIGTDPLSHASACTCDKTCVCKGGWTGPACNCSTRCPGNCNGHGTCNCGVCQCDSGWSGVDCKCSSNTCPVGTNGLECSGFGTCICGQCVCDALHAGPACGCVKGVCPSVGGVRCNGGDCDPICGICTCPPGKTGPACDCDTVAHPCPTGNSTSGVVLPCSGQGTCLQSSATQCGICLCNRDPLTGTPLYTGSDCSCPTSGCIKVGGQQCNYPNGECDGCKCKCKPGYGTPETGCSCKIGVTCPVNLQNQTCSNHGTCDTCNGVCICEAGYTGRLCNRPDPDPCGAATNCDACSRRSNPGCVWCDDNNLCMAKSAAIAECYAKYANGTCPTSGLSDEAKAGIAGGVGGGLAAAGLLALLAYKLYGMLMDKREWQKFEQGRQASQWKSDNNPLFQSSVKETENPLYQGDRSH</sequence>
<dbReference type="PROSITE" id="PS01186">
    <property type="entry name" value="EGF_2"/>
    <property type="match status" value="1"/>
</dbReference>
<dbReference type="SUPFAM" id="SSF53300">
    <property type="entry name" value="vWA-like"/>
    <property type="match status" value="1"/>
</dbReference>
<comment type="subcellular location">
    <subcellularLocation>
        <location evidence="17">Cell membrane</location>
        <topology evidence="17">Single-pass type I membrane protein</topology>
    </subcellularLocation>
    <subcellularLocation>
        <location evidence="1">Membrane</location>
        <topology evidence="1">Single-pass type I membrane protein</topology>
    </subcellularLocation>
</comment>
<keyword evidence="13 19" id="KW-0472">Membrane</keyword>
<dbReference type="GO" id="GO:0007229">
    <property type="term" value="P:integrin-mediated signaling pathway"/>
    <property type="evidence" value="ECO:0007669"/>
    <property type="project" value="UniProtKB-KW"/>
</dbReference>
<evidence type="ECO:0000256" key="2">
    <source>
        <dbReference type="ARBA" id="ARBA00007449"/>
    </source>
</evidence>
<feature type="disulfide bond" evidence="16">
    <location>
        <begin position="912"/>
        <end position="921"/>
    </location>
</feature>
<dbReference type="GO" id="GO:0098609">
    <property type="term" value="P:cell-cell adhesion"/>
    <property type="evidence" value="ECO:0007669"/>
    <property type="project" value="TreeGrafter"/>
</dbReference>
<dbReference type="SMART" id="SM01241">
    <property type="entry name" value="Integrin_b_cyt"/>
    <property type="match status" value="1"/>
</dbReference>
<keyword evidence="10 17" id="KW-0130">Cell adhesion</keyword>
<dbReference type="InterPro" id="IPR016201">
    <property type="entry name" value="PSI"/>
</dbReference>
<keyword evidence="23" id="KW-1185">Reference proteome</keyword>
<dbReference type="PRINTS" id="PR01186">
    <property type="entry name" value="INTEGRINB"/>
</dbReference>
<dbReference type="PhylomeDB" id="A0A0D2WRB3"/>
<keyword evidence="9" id="KW-0460">Magnesium</keyword>
<evidence type="ECO:0000313" key="22">
    <source>
        <dbReference type="EMBL" id="KJE94415.1"/>
    </source>
</evidence>
<evidence type="ECO:0000256" key="10">
    <source>
        <dbReference type="ARBA" id="ARBA00022889"/>
    </source>
</evidence>
<dbReference type="InterPro" id="IPR002369">
    <property type="entry name" value="Integrin_bsu_VWA"/>
</dbReference>
<keyword evidence="5" id="KW-0479">Metal-binding</keyword>
<evidence type="ECO:0000256" key="14">
    <source>
        <dbReference type="ARBA" id="ARBA00023157"/>
    </source>
</evidence>
<comment type="similarity">
    <text evidence="2 17">Belongs to the integrin beta chain family.</text>
</comment>
<evidence type="ECO:0000256" key="7">
    <source>
        <dbReference type="ARBA" id="ARBA00022737"/>
    </source>
</evidence>
<evidence type="ECO:0000259" key="21">
    <source>
        <dbReference type="PROSITE" id="PS50026"/>
    </source>
</evidence>
<dbReference type="PANTHER" id="PTHR10082">
    <property type="entry name" value="INTEGRIN BETA SUBUNIT"/>
    <property type="match status" value="1"/>
</dbReference>
<dbReference type="GO" id="GO:0033627">
    <property type="term" value="P:cell adhesion mediated by integrin"/>
    <property type="evidence" value="ECO:0007669"/>
    <property type="project" value="TreeGrafter"/>
</dbReference>
<evidence type="ECO:0000256" key="19">
    <source>
        <dbReference type="SAM" id="Phobius"/>
    </source>
</evidence>
<dbReference type="InterPro" id="IPR000742">
    <property type="entry name" value="EGF"/>
</dbReference>
<evidence type="ECO:0000256" key="13">
    <source>
        <dbReference type="ARBA" id="ARBA00023136"/>
    </source>
</evidence>
<dbReference type="Pfam" id="PF00362">
    <property type="entry name" value="Integrin_beta"/>
    <property type="match status" value="2"/>
</dbReference>
<evidence type="ECO:0000256" key="20">
    <source>
        <dbReference type="SAM" id="SignalP"/>
    </source>
</evidence>
<evidence type="ECO:0000256" key="15">
    <source>
        <dbReference type="ARBA" id="ARBA00023180"/>
    </source>
</evidence>
<feature type="region of interest" description="Disordered" evidence="18">
    <location>
        <begin position="1025"/>
        <end position="1056"/>
    </location>
</feature>
<keyword evidence="11 19" id="KW-1133">Transmembrane helix</keyword>
<dbReference type="Proteomes" id="UP000008743">
    <property type="component" value="Unassembled WGS sequence"/>
</dbReference>
<dbReference type="FunFam" id="2.10.25.10:FF:000036">
    <property type="entry name" value="Integrin beta"/>
    <property type="match status" value="1"/>
</dbReference>
<dbReference type="PRINTS" id="PR00011">
    <property type="entry name" value="EGFLAMININ"/>
</dbReference>
<keyword evidence="8" id="KW-0106">Calcium</keyword>
<evidence type="ECO:0000256" key="17">
    <source>
        <dbReference type="RuleBase" id="RU000633"/>
    </source>
</evidence>
<feature type="chain" id="PRO_5002254732" description="Integrin beta" evidence="20">
    <location>
        <begin position="20"/>
        <end position="1056"/>
    </location>
</feature>
<evidence type="ECO:0000256" key="8">
    <source>
        <dbReference type="ARBA" id="ARBA00022837"/>
    </source>
</evidence>
<evidence type="ECO:0000256" key="9">
    <source>
        <dbReference type="ARBA" id="ARBA00022842"/>
    </source>
</evidence>